<dbReference type="EMBL" id="CP108169">
    <property type="protein sequence ID" value="WTQ76906.1"/>
    <property type="molecule type" value="Genomic_DNA"/>
</dbReference>
<organism evidence="3">
    <name type="scientific">Streptomyces sp. NBC_00148</name>
    <dbReference type="NCBI Taxonomy" id="2903626"/>
    <lineage>
        <taxon>Bacteria</taxon>
        <taxon>Bacillati</taxon>
        <taxon>Actinomycetota</taxon>
        <taxon>Actinomycetes</taxon>
        <taxon>Kitasatosporales</taxon>
        <taxon>Streptomycetaceae</taxon>
        <taxon>Streptomyces</taxon>
    </lineage>
</organism>
<gene>
    <name evidence="3" type="ORF">OG222_29000</name>
</gene>
<dbReference type="AlphaFoldDB" id="A0AAU1M0B3"/>
<accession>A0AAU1M0B3</accession>
<feature type="compositionally biased region" description="Low complexity" evidence="1">
    <location>
        <begin position="31"/>
        <end position="53"/>
    </location>
</feature>
<name>A0AAU1M0B3_9ACTN</name>
<protein>
    <recommendedName>
        <fullName evidence="4">Lipoprotein</fullName>
    </recommendedName>
</protein>
<feature type="signal peptide" evidence="2">
    <location>
        <begin position="1"/>
        <end position="21"/>
    </location>
</feature>
<dbReference type="PROSITE" id="PS51257">
    <property type="entry name" value="PROKAR_LIPOPROTEIN"/>
    <property type="match status" value="1"/>
</dbReference>
<evidence type="ECO:0000313" key="3">
    <source>
        <dbReference type="EMBL" id="WTQ76906.1"/>
    </source>
</evidence>
<reference evidence="3" key="1">
    <citation type="submission" date="2022-10" db="EMBL/GenBank/DDBJ databases">
        <title>The complete genomes of actinobacterial strains from the NBC collection.</title>
        <authorList>
            <person name="Joergensen T.S."/>
            <person name="Alvarez Arevalo M."/>
            <person name="Sterndorff E.B."/>
            <person name="Faurdal D."/>
            <person name="Vuksanovic O."/>
            <person name="Mourched A.-S."/>
            <person name="Charusanti P."/>
            <person name="Shaw S."/>
            <person name="Blin K."/>
            <person name="Weber T."/>
        </authorList>
    </citation>
    <scope>NUCLEOTIDE SEQUENCE</scope>
    <source>
        <strain evidence="3">NBC_00148</strain>
    </source>
</reference>
<proteinExistence type="predicted"/>
<evidence type="ECO:0000256" key="2">
    <source>
        <dbReference type="SAM" id="SignalP"/>
    </source>
</evidence>
<feature type="chain" id="PRO_5043917020" description="Lipoprotein" evidence="2">
    <location>
        <begin position="22"/>
        <end position="157"/>
    </location>
</feature>
<evidence type="ECO:0008006" key="4">
    <source>
        <dbReference type="Google" id="ProtNLM"/>
    </source>
</evidence>
<feature type="region of interest" description="Disordered" evidence="1">
    <location>
        <begin position="31"/>
        <end position="57"/>
    </location>
</feature>
<evidence type="ECO:0000256" key="1">
    <source>
        <dbReference type="SAM" id="MobiDB-lite"/>
    </source>
</evidence>
<keyword evidence="2" id="KW-0732">Signal</keyword>
<sequence>MRTTHTTRTGLRALVAPAALAALASLSACTQGSDGTPGAAPATPRATASSSAPVDTAPLESSVRAYVKAYYAPDTAAAYALLSTRCRKEWSREDLDELMNRAAQTAEQLDRTYTLQRLSVDRVQGDGAQVTYGVGEPKYDERTSWVREDGEWHNDLC</sequence>